<evidence type="ECO:0008006" key="4">
    <source>
        <dbReference type="Google" id="ProtNLM"/>
    </source>
</evidence>
<gene>
    <name evidence="2" type="ORF">AMOR_18470</name>
</gene>
<sequence>MFVFVPSARESFLDRAPSRSVAVEGVPITAVGPFACLALARRWAKDEANFAEIVKGGADVQEATRYLRRYAPWLLRECRRLVARARSEPNREREAAGAADRPSSPKRFKNPIAIEK</sequence>
<keyword evidence="3" id="KW-1185">Reference proteome</keyword>
<proteinExistence type="predicted"/>
<reference evidence="3" key="1">
    <citation type="journal article" date="2022" name="Int. J. Syst. Evol. Microbiol.">
        <title>Anaeromyxobacter oryzae sp. nov., Anaeromyxobacter diazotrophicus sp. nov. and Anaeromyxobacter paludicola sp. nov., isolated from paddy soils.</title>
        <authorList>
            <person name="Itoh H."/>
            <person name="Xu Z."/>
            <person name="Mise K."/>
            <person name="Masuda Y."/>
            <person name="Ushijima N."/>
            <person name="Hayakawa C."/>
            <person name="Shiratori Y."/>
            <person name="Senoo K."/>
        </authorList>
    </citation>
    <scope>NUCLEOTIDE SEQUENCE [LARGE SCALE GENOMIC DNA]</scope>
    <source>
        <strain evidence="3">Red232</strain>
    </source>
</reference>
<evidence type="ECO:0000256" key="1">
    <source>
        <dbReference type="SAM" id="MobiDB-lite"/>
    </source>
</evidence>
<protein>
    <recommendedName>
        <fullName evidence="4">DUF433 domain-containing protein</fullName>
    </recommendedName>
</protein>
<evidence type="ECO:0000313" key="2">
    <source>
        <dbReference type="EMBL" id="BDG02851.1"/>
    </source>
</evidence>
<evidence type="ECO:0000313" key="3">
    <source>
        <dbReference type="Proteomes" id="UP001162891"/>
    </source>
</evidence>
<feature type="region of interest" description="Disordered" evidence="1">
    <location>
        <begin position="85"/>
        <end position="116"/>
    </location>
</feature>
<dbReference type="Proteomes" id="UP001162891">
    <property type="component" value="Chromosome"/>
</dbReference>
<organism evidence="2 3">
    <name type="scientific">Anaeromyxobacter oryzae</name>
    <dbReference type="NCBI Taxonomy" id="2918170"/>
    <lineage>
        <taxon>Bacteria</taxon>
        <taxon>Pseudomonadati</taxon>
        <taxon>Myxococcota</taxon>
        <taxon>Myxococcia</taxon>
        <taxon>Myxococcales</taxon>
        <taxon>Cystobacterineae</taxon>
        <taxon>Anaeromyxobacteraceae</taxon>
        <taxon>Anaeromyxobacter</taxon>
    </lineage>
</organism>
<feature type="compositionally biased region" description="Basic and acidic residues" evidence="1">
    <location>
        <begin position="85"/>
        <end position="95"/>
    </location>
</feature>
<dbReference type="EMBL" id="AP025591">
    <property type="protein sequence ID" value="BDG02851.1"/>
    <property type="molecule type" value="Genomic_DNA"/>
</dbReference>
<name>A0ABM7WTP1_9BACT</name>
<accession>A0ABM7WTP1</accession>